<dbReference type="AlphaFoldDB" id="A0A511SW57"/>
<dbReference type="SUPFAM" id="SSF52540">
    <property type="entry name" value="P-loop containing nucleoside triphosphate hydrolases"/>
    <property type="match status" value="1"/>
</dbReference>
<evidence type="ECO:0000313" key="4">
    <source>
        <dbReference type="EMBL" id="GEN06144.1"/>
    </source>
</evidence>
<name>A0A511SW57_MYXFU</name>
<dbReference type="Pfam" id="PF00685">
    <property type="entry name" value="Sulfotransfer_1"/>
    <property type="match status" value="1"/>
</dbReference>
<sequence length="326" mass="36925">MRAWTGARLAPVESLHRGARFMTASDTAHRQPSSRLPKSLPELQALRAWREPISGPARFHVEPTDIFVATYPKCGTTWTQQIVHGLRTRGDMGFEEISLVVPWLESPPLPGVDLAGPQVARPRAFKTHLHWERVPKGGRYIHVMRDPADTLTSFYHYVNGWMFEPDSVSVEEFCFGIFLKDARFGCYWEHLRAWWSVRERDDVLLLAYEDMKEDLESAVRSIGAFMGIPLDDELVALVTKQSTFEFMHAHESQFDDHPTTEAVNRLIALPPEVQTTKVRAGRVGDSSELSASVHDVLAATWRADIEVPLGIPSYAHLRSQARTIRS</sequence>
<accession>A0A511SW57</accession>
<reference evidence="4 5" key="1">
    <citation type="submission" date="2019-07" db="EMBL/GenBank/DDBJ databases">
        <title>Whole genome shotgun sequence of Myxococcus fulvus NBRC 100333.</title>
        <authorList>
            <person name="Hosoyama A."/>
            <person name="Uohara A."/>
            <person name="Ohji S."/>
            <person name="Ichikawa N."/>
        </authorList>
    </citation>
    <scope>NUCLEOTIDE SEQUENCE [LARGE SCALE GENOMIC DNA]</scope>
    <source>
        <strain evidence="4 5">NBRC 100333</strain>
    </source>
</reference>
<dbReference type="EMBL" id="BJXR01000014">
    <property type="protein sequence ID" value="GEN06144.1"/>
    <property type="molecule type" value="Genomic_DNA"/>
</dbReference>
<dbReference type="Gene3D" id="3.40.50.300">
    <property type="entry name" value="P-loop containing nucleotide triphosphate hydrolases"/>
    <property type="match status" value="1"/>
</dbReference>
<dbReference type="STRING" id="1334629.MFUL124B02_34960"/>
<dbReference type="InterPro" id="IPR000863">
    <property type="entry name" value="Sulfotransferase_dom"/>
</dbReference>
<dbReference type="PANTHER" id="PTHR11783">
    <property type="entry name" value="SULFOTRANSFERASE SULT"/>
    <property type="match status" value="1"/>
</dbReference>
<comment type="caution">
    <text evidence="4">The sequence shown here is derived from an EMBL/GenBank/DDBJ whole genome shotgun (WGS) entry which is preliminary data.</text>
</comment>
<dbReference type="InterPro" id="IPR027417">
    <property type="entry name" value="P-loop_NTPase"/>
</dbReference>
<protein>
    <recommendedName>
        <fullName evidence="3">Sulfotransferase domain-containing protein</fullName>
    </recommendedName>
</protein>
<evidence type="ECO:0000259" key="3">
    <source>
        <dbReference type="Pfam" id="PF00685"/>
    </source>
</evidence>
<dbReference type="Proteomes" id="UP000321514">
    <property type="component" value="Unassembled WGS sequence"/>
</dbReference>
<organism evidence="4 5">
    <name type="scientific">Myxococcus fulvus</name>
    <dbReference type="NCBI Taxonomy" id="33"/>
    <lineage>
        <taxon>Bacteria</taxon>
        <taxon>Pseudomonadati</taxon>
        <taxon>Myxococcota</taxon>
        <taxon>Myxococcia</taxon>
        <taxon>Myxococcales</taxon>
        <taxon>Cystobacterineae</taxon>
        <taxon>Myxococcaceae</taxon>
        <taxon>Myxococcus</taxon>
    </lineage>
</organism>
<keyword evidence="2" id="KW-0808">Transferase</keyword>
<evidence type="ECO:0000256" key="2">
    <source>
        <dbReference type="ARBA" id="ARBA00022679"/>
    </source>
</evidence>
<feature type="domain" description="Sulfotransferase" evidence="3">
    <location>
        <begin position="63"/>
        <end position="257"/>
    </location>
</feature>
<dbReference type="GO" id="GO:0008146">
    <property type="term" value="F:sulfotransferase activity"/>
    <property type="evidence" value="ECO:0007669"/>
    <property type="project" value="InterPro"/>
</dbReference>
<comment type="similarity">
    <text evidence="1">Belongs to the sulfotransferase 1 family.</text>
</comment>
<gene>
    <name evidence="4" type="ORF">MFU01_11810</name>
</gene>
<evidence type="ECO:0000256" key="1">
    <source>
        <dbReference type="ARBA" id="ARBA00005771"/>
    </source>
</evidence>
<proteinExistence type="inferred from homology"/>
<evidence type="ECO:0000313" key="5">
    <source>
        <dbReference type="Proteomes" id="UP000321514"/>
    </source>
</evidence>